<comment type="caution">
    <text evidence="2">The sequence shown here is derived from an EMBL/GenBank/DDBJ whole genome shotgun (WGS) entry which is preliminary data.</text>
</comment>
<evidence type="ECO:0000313" key="2">
    <source>
        <dbReference type="EMBL" id="EMR02158.1"/>
    </source>
</evidence>
<protein>
    <recommendedName>
        <fullName evidence="4">MORN repeat variant</fullName>
    </recommendedName>
</protein>
<dbReference type="RefSeq" id="WP_009196109.1">
    <property type="nucleotide sequence ID" value="NZ_AODQ01000071.1"/>
</dbReference>
<dbReference type="EMBL" id="AODQ01000071">
    <property type="protein sequence ID" value="EMR02158.1"/>
    <property type="molecule type" value="Genomic_DNA"/>
</dbReference>
<evidence type="ECO:0000313" key="3">
    <source>
        <dbReference type="Proteomes" id="UP000011910"/>
    </source>
</evidence>
<dbReference type="AlphaFoldDB" id="M7N0D6"/>
<dbReference type="STRING" id="1279009.ADICEAN_02720"/>
<reference evidence="2 3" key="1">
    <citation type="journal article" date="2013" name="Genome Announc.">
        <title>Draft Genome Sequence of Cesiribacter andamanensis Strain AMV16T, Isolated from a Soil Sample from a Mud Volcano in the Andaman Islands, India.</title>
        <authorList>
            <person name="Shivaji S."/>
            <person name="Ara S."/>
            <person name="Begum Z."/>
            <person name="Srinivas T.N."/>
            <person name="Singh A."/>
            <person name="Kumar Pinnaka A."/>
        </authorList>
    </citation>
    <scope>NUCLEOTIDE SEQUENCE [LARGE SCALE GENOMIC DNA]</scope>
    <source>
        <strain evidence="2 3">AMV16</strain>
    </source>
</reference>
<proteinExistence type="predicted"/>
<keyword evidence="1" id="KW-0732">Signal</keyword>
<name>M7N0D6_9BACT</name>
<organism evidence="2 3">
    <name type="scientific">Cesiribacter andamanensis AMV16</name>
    <dbReference type="NCBI Taxonomy" id="1279009"/>
    <lineage>
        <taxon>Bacteria</taxon>
        <taxon>Pseudomonadati</taxon>
        <taxon>Bacteroidota</taxon>
        <taxon>Cytophagia</taxon>
        <taxon>Cytophagales</taxon>
        <taxon>Cesiribacteraceae</taxon>
        <taxon>Cesiribacter</taxon>
    </lineage>
</organism>
<feature type="signal peptide" evidence="1">
    <location>
        <begin position="1"/>
        <end position="23"/>
    </location>
</feature>
<evidence type="ECO:0000256" key="1">
    <source>
        <dbReference type="SAM" id="SignalP"/>
    </source>
</evidence>
<evidence type="ECO:0008006" key="4">
    <source>
        <dbReference type="Google" id="ProtNLM"/>
    </source>
</evidence>
<dbReference type="Proteomes" id="UP000011910">
    <property type="component" value="Unassembled WGS sequence"/>
</dbReference>
<gene>
    <name evidence="2" type="ORF">ADICEAN_02720</name>
</gene>
<dbReference type="Gene3D" id="3.90.930.1">
    <property type="match status" value="1"/>
</dbReference>
<dbReference type="eggNOG" id="COG2849">
    <property type="taxonomic scope" value="Bacteria"/>
</dbReference>
<dbReference type="SUPFAM" id="SSF82185">
    <property type="entry name" value="Histone H3 K4-specific methyltransferase SET7/9 N-terminal domain"/>
    <property type="match status" value="1"/>
</dbReference>
<sequence length="277" mass="33024">MKHYLIPAFLLPLLLVLQQPLSAQTDTTATGSLVTDKPLTIDFDEDEEKGEEEIPEKKRKKNVFYDIKTRKGFSKTGYGDAEKIQLFHLLREWEEPDPYVRDIYWYEYKSKTVKIGGTPTPDKGMLLHGPYKLTRDGQVIEEGIIYKGTKHGRWTTYRKMYDYYVLDGKEKYFRGWPKDSKITYWDANHQKIREVIPIEYGKKEGNYFYFFEDGRLAVRGEYRFDQKVGTWTEYYAGPKQKRKRVVQYPPTPWEQQTAFIQQEWDKEGKLLYEAKKR</sequence>
<keyword evidence="3" id="KW-1185">Reference proteome</keyword>
<dbReference type="OrthoDB" id="978586at2"/>
<accession>M7N0D6</accession>
<feature type="chain" id="PRO_5004081747" description="MORN repeat variant" evidence="1">
    <location>
        <begin position="24"/>
        <end position="277"/>
    </location>
</feature>